<dbReference type="AlphaFoldDB" id="A0A952KGZ1"/>
<keyword evidence="4 5" id="KW-0472">Membrane</keyword>
<keyword evidence="3 5" id="KW-1133">Transmembrane helix</keyword>
<dbReference type="EMBL" id="JAEKLZ010000164">
    <property type="protein sequence ID" value="MBW8725241.1"/>
    <property type="molecule type" value="Genomic_DNA"/>
</dbReference>
<sequence length="402" mass="41382">MTAETPAQPATRAAIPRGVWMLGFVSLFMDISSEMIHALLPVFLLTTVGTSAVVIGLIEGVAEATASIVKVFSGVLSDWFGRRKLLAVIGYGLGALSKPLFPLAGSAGLVLTARFVDRVGKGIRGAPRDALVADLTPPAIRGAAYGLRQSLDTVGAFAGPLLAIGLMLASGGDIQLVFWLAVIPAVISVAILVGGVHEPETARPAKAARSPIRRDELRRLGGAYWRVVAVAAVLTLARFSEAFLVLRVQEAGLAMALVPLVLVVMNLAYGLSAYPVGVLSDRRDPKRLLVLGFGVLVAADLVLAVDGGLWAVLAGTALWGLHMGLTQGVLAALVAETVPADRRGTGFGLFNLAGGLALLLASALAGGLWSWAGSGATFLAGAGLTVIGLAGAVWLLPRRAGQ</sequence>
<keyword evidence="2 5" id="KW-0812">Transmembrane</keyword>
<dbReference type="PANTHER" id="PTHR23518:SF2">
    <property type="entry name" value="MAJOR FACILITATOR SUPERFAMILY TRANSPORTER"/>
    <property type="match status" value="1"/>
</dbReference>
<evidence type="ECO:0000256" key="2">
    <source>
        <dbReference type="ARBA" id="ARBA00022692"/>
    </source>
</evidence>
<feature type="transmembrane region" description="Helical" evidence="5">
    <location>
        <begin position="176"/>
        <end position="196"/>
    </location>
</feature>
<gene>
    <name evidence="7" type="ORF">JF625_08830</name>
</gene>
<dbReference type="InterPro" id="IPR020846">
    <property type="entry name" value="MFS_dom"/>
</dbReference>
<evidence type="ECO:0000256" key="3">
    <source>
        <dbReference type="ARBA" id="ARBA00022989"/>
    </source>
</evidence>
<feature type="transmembrane region" description="Helical" evidence="5">
    <location>
        <begin position="151"/>
        <end position="170"/>
    </location>
</feature>
<evidence type="ECO:0000256" key="1">
    <source>
        <dbReference type="ARBA" id="ARBA00004141"/>
    </source>
</evidence>
<evidence type="ECO:0000256" key="5">
    <source>
        <dbReference type="SAM" id="Phobius"/>
    </source>
</evidence>
<comment type="caution">
    <text evidence="7">The sequence shown here is derived from an EMBL/GenBank/DDBJ whole genome shotgun (WGS) entry which is preliminary data.</text>
</comment>
<dbReference type="InterPro" id="IPR011701">
    <property type="entry name" value="MFS"/>
</dbReference>
<dbReference type="CDD" id="cd17370">
    <property type="entry name" value="MFS_MJ1317_like"/>
    <property type="match status" value="1"/>
</dbReference>
<dbReference type="GO" id="GO:0022857">
    <property type="term" value="F:transmembrane transporter activity"/>
    <property type="evidence" value="ECO:0007669"/>
    <property type="project" value="InterPro"/>
</dbReference>
<evidence type="ECO:0000256" key="4">
    <source>
        <dbReference type="ARBA" id="ARBA00023136"/>
    </source>
</evidence>
<dbReference type="SUPFAM" id="SSF103473">
    <property type="entry name" value="MFS general substrate transporter"/>
    <property type="match status" value="1"/>
</dbReference>
<dbReference type="PANTHER" id="PTHR23518">
    <property type="entry name" value="C-METHYLTRANSFERASE"/>
    <property type="match status" value="1"/>
</dbReference>
<evidence type="ECO:0000313" key="7">
    <source>
        <dbReference type="EMBL" id="MBW8725241.1"/>
    </source>
</evidence>
<evidence type="ECO:0000259" key="6">
    <source>
        <dbReference type="PROSITE" id="PS50850"/>
    </source>
</evidence>
<accession>A0A952KGZ1</accession>
<dbReference type="InterPro" id="IPR005829">
    <property type="entry name" value="Sugar_transporter_CS"/>
</dbReference>
<dbReference type="Gene3D" id="1.20.1250.20">
    <property type="entry name" value="MFS general substrate transporter like domains"/>
    <property type="match status" value="2"/>
</dbReference>
<feature type="transmembrane region" description="Helical" evidence="5">
    <location>
        <begin position="311"/>
        <end position="335"/>
    </location>
</feature>
<organism evidence="7 8">
    <name type="scientific">Inquilinus limosus</name>
    <dbReference type="NCBI Taxonomy" id="171674"/>
    <lineage>
        <taxon>Bacteria</taxon>
        <taxon>Pseudomonadati</taxon>
        <taxon>Pseudomonadota</taxon>
        <taxon>Alphaproteobacteria</taxon>
        <taxon>Rhodospirillales</taxon>
        <taxon>Rhodospirillaceae</taxon>
        <taxon>Inquilinus</taxon>
    </lineage>
</organism>
<dbReference type="PROSITE" id="PS00217">
    <property type="entry name" value="SUGAR_TRANSPORT_2"/>
    <property type="match status" value="1"/>
</dbReference>
<reference evidence="7" key="1">
    <citation type="submission" date="2020-06" db="EMBL/GenBank/DDBJ databases">
        <title>Stable isotope informed genome-resolved metagenomics uncovers potential trophic interactions in rhizosphere soil.</title>
        <authorList>
            <person name="Starr E.P."/>
            <person name="Shi S."/>
            <person name="Blazewicz S.J."/>
            <person name="Koch B.J."/>
            <person name="Probst A.J."/>
            <person name="Hungate B.A."/>
            <person name="Pett-Ridge J."/>
            <person name="Firestone M.K."/>
            <person name="Banfield J.F."/>
        </authorList>
    </citation>
    <scope>NUCLEOTIDE SEQUENCE</scope>
    <source>
        <strain evidence="7">YM_69_17</strain>
    </source>
</reference>
<dbReference type="PROSITE" id="PS50850">
    <property type="entry name" value="MFS"/>
    <property type="match status" value="1"/>
</dbReference>
<evidence type="ECO:0000313" key="8">
    <source>
        <dbReference type="Proteomes" id="UP000700706"/>
    </source>
</evidence>
<feature type="transmembrane region" description="Helical" evidence="5">
    <location>
        <begin position="252"/>
        <end position="276"/>
    </location>
</feature>
<feature type="transmembrane region" description="Helical" evidence="5">
    <location>
        <begin position="378"/>
        <end position="396"/>
    </location>
</feature>
<feature type="transmembrane region" description="Helical" evidence="5">
    <location>
        <begin position="38"/>
        <end position="58"/>
    </location>
</feature>
<feature type="domain" description="Major facilitator superfamily (MFS) profile" evidence="6">
    <location>
        <begin position="18"/>
        <end position="400"/>
    </location>
</feature>
<dbReference type="Pfam" id="PF07690">
    <property type="entry name" value="MFS_1"/>
    <property type="match status" value="2"/>
</dbReference>
<proteinExistence type="predicted"/>
<name>A0A952KGZ1_9PROT</name>
<feature type="transmembrane region" description="Helical" evidence="5">
    <location>
        <begin position="14"/>
        <end position="31"/>
    </location>
</feature>
<protein>
    <submittedName>
        <fullName evidence="7">MFS transporter</fullName>
    </submittedName>
</protein>
<feature type="transmembrane region" description="Helical" evidence="5">
    <location>
        <begin position="223"/>
        <end position="246"/>
    </location>
</feature>
<dbReference type="PROSITE" id="PS00216">
    <property type="entry name" value="SUGAR_TRANSPORT_1"/>
    <property type="match status" value="1"/>
</dbReference>
<comment type="subcellular location">
    <subcellularLocation>
        <location evidence="1">Membrane</location>
        <topology evidence="1">Multi-pass membrane protein</topology>
    </subcellularLocation>
</comment>
<feature type="transmembrane region" description="Helical" evidence="5">
    <location>
        <begin position="347"/>
        <end position="372"/>
    </location>
</feature>
<feature type="transmembrane region" description="Helical" evidence="5">
    <location>
        <begin position="288"/>
        <end position="305"/>
    </location>
</feature>
<dbReference type="GO" id="GO:0016020">
    <property type="term" value="C:membrane"/>
    <property type="evidence" value="ECO:0007669"/>
    <property type="project" value="UniProtKB-SubCell"/>
</dbReference>
<dbReference type="Proteomes" id="UP000700706">
    <property type="component" value="Unassembled WGS sequence"/>
</dbReference>
<dbReference type="InterPro" id="IPR036259">
    <property type="entry name" value="MFS_trans_sf"/>
</dbReference>